<dbReference type="InterPro" id="IPR002591">
    <property type="entry name" value="Phosphodiest/P_Trfase"/>
</dbReference>
<protein>
    <submittedName>
        <fullName evidence="1">Predicted phosphohydrolase or phosphomutase, AlkP superfamily</fullName>
    </submittedName>
</protein>
<dbReference type="SUPFAM" id="SSF53649">
    <property type="entry name" value="Alkaline phosphatase-like"/>
    <property type="match status" value="1"/>
</dbReference>
<evidence type="ECO:0000313" key="2">
    <source>
        <dbReference type="Proteomes" id="UP000190027"/>
    </source>
</evidence>
<gene>
    <name evidence="1" type="ORF">SAMN02745704_01362</name>
</gene>
<keyword evidence="2" id="KW-1185">Reference proteome</keyword>
<dbReference type="Pfam" id="PF01663">
    <property type="entry name" value="Phosphodiest"/>
    <property type="match status" value="1"/>
</dbReference>
<accession>A0A1T4WT00</accession>
<keyword evidence="1" id="KW-0378">Hydrolase</keyword>
<sequence length="447" mass="50023">MEARSRLLLLGLDGLPLSLARDLAPELPNLARIVAKAGTVEAELPELSPVNWTSLATGQGPEVHGVFGFSRLQAESFDLSIVCAEDVACPTIFDHLGKHGLISRVINLPNTYPARPLRGMLVSGFVAEQWEQSVYPPFLAHALPEYQLEADTIRGADDPAFLLQELHNTLRSRRQAVERLWPDLDWDVFVVVLTETDRLFHFLYPAMTDSSHPWHAPCRSFLQEWDRLIGRILGLWDALPGPKRLMVMADHGFTTLRTEVDVNAWLRHNGFLRLSTPAKDEWDATAIAPESAAFALDPGRVYLHTRERFPSGILSPNEAKQLLPQLKQGLEALTFNGERVMERVFTKEELYRGPQQYRAPDLVCLAREGFDLKAKFDREQIFGTFGRTGAHTAHGAIFYDSHGWSPERMRHIGQEVLRHFNISESIGSPTDVGSLFPTNGAAGLILA</sequence>
<dbReference type="OrthoDB" id="9771966at2"/>
<dbReference type="EMBL" id="FUYC01000004">
    <property type="protein sequence ID" value="SKA80502.1"/>
    <property type="molecule type" value="Genomic_DNA"/>
</dbReference>
<name>A0A1T4WT00_9BACT</name>
<dbReference type="Proteomes" id="UP000190027">
    <property type="component" value="Unassembled WGS sequence"/>
</dbReference>
<dbReference type="AlphaFoldDB" id="A0A1T4WT00"/>
<dbReference type="InterPro" id="IPR017850">
    <property type="entry name" value="Alkaline_phosphatase_core_sf"/>
</dbReference>
<reference evidence="1 2" key="1">
    <citation type="submission" date="2017-02" db="EMBL/GenBank/DDBJ databases">
        <authorList>
            <person name="Peterson S.W."/>
        </authorList>
    </citation>
    <scope>NUCLEOTIDE SEQUENCE [LARGE SCALE GENOMIC DNA]</scope>
    <source>
        <strain evidence="1 2">DSM 16080</strain>
    </source>
</reference>
<dbReference type="STRING" id="1121449.SAMN02745704_01362"/>
<dbReference type="GO" id="GO:0016787">
    <property type="term" value="F:hydrolase activity"/>
    <property type="evidence" value="ECO:0007669"/>
    <property type="project" value="UniProtKB-KW"/>
</dbReference>
<organism evidence="1 2">
    <name type="scientific">Paucidesulfovibrio gracilis DSM 16080</name>
    <dbReference type="NCBI Taxonomy" id="1121449"/>
    <lineage>
        <taxon>Bacteria</taxon>
        <taxon>Pseudomonadati</taxon>
        <taxon>Thermodesulfobacteriota</taxon>
        <taxon>Desulfovibrionia</taxon>
        <taxon>Desulfovibrionales</taxon>
        <taxon>Desulfovibrionaceae</taxon>
        <taxon>Paucidesulfovibrio</taxon>
    </lineage>
</organism>
<evidence type="ECO:0000313" key="1">
    <source>
        <dbReference type="EMBL" id="SKA80502.1"/>
    </source>
</evidence>
<dbReference type="Gene3D" id="3.40.720.10">
    <property type="entry name" value="Alkaline Phosphatase, subunit A"/>
    <property type="match status" value="1"/>
</dbReference>
<proteinExistence type="predicted"/>